<name>A0ABU6ZCA4_9FABA</name>
<accession>A0ABU6ZCA4</accession>
<proteinExistence type="predicted"/>
<dbReference type="Proteomes" id="UP001341840">
    <property type="component" value="Unassembled WGS sequence"/>
</dbReference>
<feature type="compositionally biased region" description="Low complexity" evidence="1">
    <location>
        <begin position="1"/>
        <end position="10"/>
    </location>
</feature>
<reference evidence="2 3" key="1">
    <citation type="journal article" date="2023" name="Plants (Basel)">
        <title>Bridging the Gap: Combining Genomics and Transcriptomics Approaches to Understand Stylosanthes scabra, an Orphan Legume from the Brazilian Caatinga.</title>
        <authorList>
            <person name="Ferreira-Neto J.R.C."/>
            <person name="da Silva M.D."/>
            <person name="Binneck E."/>
            <person name="de Melo N.F."/>
            <person name="da Silva R.H."/>
            <person name="de Melo A.L.T.M."/>
            <person name="Pandolfi V."/>
            <person name="Bustamante F.O."/>
            <person name="Brasileiro-Vidal A.C."/>
            <person name="Benko-Iseppon A.M."/>
        </authorList>
    </citation>
    <scope>NUCLEOTIDE SEQUENCE [LARGE SCALE GENOMIC DNA]</scope>
    <source>
        <tissue evidence="2">Leaves</tissue>
    </source>
</reference>
<evidence type="ECO:0000313" key="3">
    <source>
        <dbReference type="Proteomes" id="UP001341840"/>
    </source>
</evidence>
<feature type="compositionally biased region" description="Basic residues" evidence="1">
    <location>
        <begin position="16"/>
        <end position="30"/>
    </location>
</feature>
<protein>
    <submittedName>
        <fullName evidence="2">Uncharacterized protein</fullName>
    </submittedName>
</protein>
<comment type="caution">
    <text evidence="2">The sequence shown here is derived from an EMBL/GenBank/DDBJ whole genome shotgun (WGS) entry which is preliminary data.</text>
</comment>
<feature type="region of interest" description="Disordered" evidence="1">
    <location>
        <begin position="1"/>
        <end position="31"/>
    </location>
</feature>
<dbReference type="EMBL" id="JASCZI010272015">
    <property type="protein sequence ID" value="MED6219213.1"/>
    <property type="molecule type" value="Genomic_DNA"/>
</dbReference>
<sequence>MPSFLSSPPLLDRRPRSPQRPRPSCRRHSRSSLTTPSFLCCLTAVLFSVQIEKNLDNNNTTVRFEPVFAFSLARRRLGLGGKKKGRKAHSRLLAATHGCPKAAPPPQPPSRSISPVETAAARVFASRLEVRRTSRLAAVPAGGPSSRLVSLCNSARPCLHFLVELVKPVKSLIDSPNDLMTGLVFKTLKIYER</sequence>
<gene>
    <name evidence="2" type="ORF">PIB30_033827</name>
</gene>
<evidence type="ECO:0000313" key="2">
    <source>
        <dbReference type="EMBL" id="MED6219213.1"/>
    </source>
</evidence>
<organism evidence="2 3">
    <name type="scientific">Stylosanthes scabra</name>
    <dbReference type="NCBI Taxonomy" id="79078"/>
    <lineage>
        <taxon>Eukaryota</taxon>
        <taxon>Viridiplantae</taxon>
        <taxon>Streptophyta</taxon>
        <taxon>Embryophyta</taxon>
        <taxon>Tracheophyta</taxon>
        <taxon>Spermatophyta</taxon>
        <taxon>Magnoliopsida</taxon>
        <taxon>eudicotyledons</taxon>
        <taxon>Gunneridae</taxon>
        <taxon>Pentapetalae</taxon>
        <taxon>rosids</taxon>
        <taxon>fabids</taxon>
        <taxon>Fabales</taxon>
        <taxon>Fabaceae</taxon>
        <taxon>Papilionoideae</taxon>
        <taxon>50 kb inversion clade</taxon>
        <taxon>dalbergioids sensu lato</taxon>
        <taxon>Dalbergieae</taxon>
        <taxon>Pterocarpus clade</taxon>
        <taxon>Stylosanthes</taxon>
    </lineage>
</organism>
<keyword evidence="3" id="KW-1185">Reference proteome</keyword>
<evidence type="ECO:0000256" key="1">
    <source>
        <dbReference type="SAM" id="MobiDB-lite"/>
    </source>
</evidence>